<evidence type="ECO:0000256" key="7">
    <source>
        <dbReference type="ARBA" id="ARBA00022837"/>
    </source>
</evidence>
<keyword evidence="10 20" id="KW-0129">CBS domain</keyword>
<proteinExistence type="inferred from homology"/>
<keyword evidence="14" id="KW-0407">Ion channel</keyword>
<evidence type="ECO:0000256" key="4">
    <source>
        <dbReference type="ARBA" id="ARBA00022692"/>
    </source>
</evidence>
<comment type="catalytic activity">
    <reaction evidence="15">
        <text>iodide(out) = iodide(in)</text>
        <dbReference type="Rhea" id="RHEA:66324"/>
        <dbReference type="ChEBI" id="CHEBI:16382"/>
    </reaction>
</comment>
<dbReference type="Proteomes" id="UP000694415">
    <property type="component" value="Unplaced"/>
</dbReference>
<dbReference type="GO" id="GO:0046872">
    <property type="term" value="F:metal ion binding"/>
    <property type="evidence" value="ECO:0007669"/>
    <property type="project" value="UniProtKB-KW"/>
</dbReference>
<dbReference type="SUPFAM" id="SSF81340">
    <property type="entry name" value="Clc chloride channel"/>
    <property type="match status" value="1"/>
</dbReference>
<dbReference type="InterPro" id="IPR050970">
    <property type="entry name" value="Cl_channel_volt-gated"/>
</dbReference>
<dbReference type="InterPro" id="IPR046342">
    <property type="entry name" value="CBS_dom_sf"/>
</dbReference>
<name>A0A8C6H652_MUSSI</name>
<evidence type="ECO:0000256" key="18">
    <source>
        <dbReference type="ARBA" id="ARBA00035085"/>
    </source>
</evidence>
<dbReference type="GO" id="GO:0050878">
    <property type="term" value="P:regulation of body fluid levels"/>
    <property type="evidence" value="ECO:0007669"/>
    <property type="project" value="Ensembl"/>
</dbReference>
<dbReference type="SMART" id="SM00116">
    <property type="entry name" value="CBS"/>
    <property type="match status" value="1"/>
</dbReference>
<dbReference type="AlphaFoldDB" id="A0A8C6H652"/>
<evidence type="ECO:0000256" key="15">
    <source>
        <dbReference type="ARBA" id="ARBA00024145"/>
    </source>
</evidence>
<evidence type="ECO:0000256" key="10">
    <source>
        <dbReference type="ARBA" id="ARBA00023122"/>
    </source>
</evidence>
<sequence length="685" mass="75504">MEELVGLREGSSGKPVTLQELWGPCPRIRRGIRGGLEWLKERLFRAREDWYFLVALGVLMALISYAMNFAIGRVVRAHKWLYREVGDGHLLRYLSWTVYPVALLSFSSGFSQSITPFSGGSGLPELKTMLSGVVLENYLDIKNFGAKVVGLSCTLATGSTIFLGKVGPFVHLSVMISAYLGRVRAKAVGDTEVRGTRKSPFETRRGSELVLKPGFCFPQSKAKEVEMLSAAAAVGVATVFAAPFSGVLFSIEVMSSHFSVWNYWRGFFAATCGAFMFRLLAVFNSEQETITSIYKTRFRVDVPFDLPEIFFFVALGFICGILSCVYLFCQRNFLRFIKTNRYTSKLLATSKPSYAALVALVLASVTYPPGVGRFMASRLSMAEHLHSLFDNNSWALMTRNASPPWPAEPDPQNLWFEWYHPRFTIFGTLAFFLIMKFWMLILATTIPMPAGYFMPIFIIGAAIGRLLGEALSVAFPEGIVAGGEVYPIMPGGYALAGAAAFSGAVTHTISTALLAFELTGQIVHALPVLMAVLAANVISQNLQPSFYDGTIMAKKLPYLPWIRGRQIGSYPVTVEHFMNSNLTTLAKDMPLEEVVKVVTSTDVSQYPLVETRESQTLVGIVERTHLVQALQTQPASWAPGQERFLQDILAGGCPTQPVTLQLSPDTSLYQLKKAISTLINPPAPK</sequence>
<keyword evidence="13 21" id="KW-0868">Chloride</keyword>
<evidence type="ECO:0000256" key="3">
    <source>
        <dbReference type="ARBA" id="ARBA00022475"/>
    </source>
</evidence>
<dbReference type="Ensembl" id="ENSMSIT00000020724.1">
    <property type="protein sequence ID" value="ENSMSIP00000016335.1"/>
    <property type="gene ID" value="ENSMSIG00000014055.1"/>
</dbReference>
<evidence type="ECO:0000256" key="20">
    <source>
        <dbReference type="PROSITE-ProRule" id="PRU00703"/>
    </source>
</evidence>
<dbReference type="CDD" id="cd03683">
    <property type="entry name" value="ClC_1_like"/>
    <property type="match status" value="1"/>
</dbReference>
<feature type="domain" description="CBS" evidence="22">
    <location>
        <begin position="578"/>
        <end position="636"/>
    </location>
</feature>
<keyword evidence="11 21" id="KW-0472">Membrane</keyword>
<keyword evidence="12" id="KW-0869">Chloride channel</keyword>
<evidence type="ECO:0000256" key="19">
    <source>
        <dbReference type="ARBA" id="ARBA00047027"/>
    </source>
</evidence>
<dbReference type="SUPFAM" id="SSF54631">
    <property type="entry name" value="CBS-domain pair"/>
    <property type="match status" value="1"/>
</dbReference>
<keyword evidence="9 21" id="KW-0406">Ion transport</keyword>
<keyword evidence="4 21" id="KW-0812">Transmembrane</keyword>
<dbReference type="GO" id="GO:0030321">
    <property type="term" value="P:transepithelial chloride transport"/>
    <property type="evidence" value="ECO:0007669"/>
    <property type="project" value="Ensembl"/>
</dbReference>
<dbReference type="InterPro" id="IPR000644">
    <property type="entry name" value="CBS_dom"/>
</dbReference>
<feature type="transmembrane region" description="Helical" evidence="21">
    <location>
        <begin position="450"/>
        <end position="468"/>
    </location>
</feature>
<keyword evidence="7" id="KW-0106">Calcium</keyword>
<dbReference type="GO" id="GO:0034707">
    <property type="term" value="C:chloride channel complex"/>
    <property type="evidence" value="ECO:0007669"/>
    <property type="project" value="UniProtKB-KW"/>
</dbReference>
<keyword evidence="3" id="KW-1003">Cell membrane</keyword>
<dbReference type="FunFam" id="1.10.3080.10:FF:000012">
    <property type="entry name" value="Chloride channel K"/>
    <property type="match status" value="1"/>
</dbReference>
<comment type="catalytic activity">
    <reaction evidence="17">
        <text>nitrate(in) = nitrate(out)</text>
        <dbReference type="Rhea" id="RHEA:34923"/>
        <dbReference type="ChEBI" id="CHEBI:17632"/>
    </reaction>
</comment>
<evidence type="ECO:0000256" key="14">
    <source>
        <dbReference type="ARBA" id="ARBA00023303"/>
    </source>
</evidence>
<dbReference type="GeneTree" id="ENSGT00940000158748"/>
<feature type="transmembrane region" description="Helical" evidence="21">
    <location>
        <begin position="263"/>
        <end position="283"/>
    </location>
</feature>
<protein>
    <recommendedName>
        <fullName evidence="21">Chloride channel protein</fullName>
    </recommendedName>
</protein>
<reference evidence="23" key="1">
    <citation type="submission" date="2025-08" db="UniProtKB">
        <authorList>
            <consortium name="Ensembl"/>
        </authorList>
    </citation>
    <scope>IDENTIFICATION</scope>
</reference>
<evidence type="ECO:0000256" key="17">
    <source>
        <dbReference type="ARBA" id="ARBA00035073"/>
    </source>
</evidence>
<feature type="transmembrane region" description="Helical" evidence="21">
    <location>
        <begin position="493"/>
        <end position="515"/>
    </location>
</feature>
<feature type="transmembrane region" description="Helical" evidence="21">
    <location>
        <begin position="423"/>
        <end position="443"/>
    </location>
</feature>
<evidence type="ECO:0000313" key="24">
    <source>
        <dbReference type="Proteomes" id="UP000694415"/>
    </source>
</evidence>
<reference evidence="23" key="2">
    <citation type="submission" date="2025-09" db="UniProtKB">
        <authorList>
            <consortium name="Ensembl"/>
        </authorList>
    </citation>
    <scope>IDENTIFICATION</scope>
</reference>
<feature type="transmembrane region" description="Helical" evidence="21">
    <location>
        <begin position="227"/>
        <end position="251"/>
    </location>
</feature>
<dbReference type="InterPro" id="IPR014743">
    <property type="entry name" value="Cl-channel_core"/>
</dbReference>
<keyword evidence="24" id="KW-1185">Reference proteome</keyword>
<evidence type="ECO:0000256" key="8">
    <source>
        <dbReference type="ARBA" id="ARBA00022989"/>
    </source>
</evidence>
<evidence type="ECO:0000259" key="22">
    <source>
        <dbReference type="PROSITE" id="PS51371"/>
    </source>
</evidence>
<keyword evidence="2 21" id="KW-0813">Transport</keyword>
<evidence type="ECO:0000256" key="21">
    <source>
        <dbReference type="RuleBase" id="RU361221"/>
    </source>
</evidence>
<feature type="transmembrane region" description="Helical" evidence="21">
    <location>
        <begin position="50"/>
        <end position="72"/>
    </location>
</feature>
<dbReference type="PRINTS" id="PR01119">
    <property type="entry name" value="CLCHANNELKDY"/>
</dbReference>
<evidence type="ECO:0000256" key="12">
    <source>
        <dbReference type="ARBA" id="ARBA00023173"/>
    </source>
</evidence>
<comment type="subunit">
    <text evidence="19">Homodimer. Interacts with BSND.</text>
</comment>
<dbReference type="Pfam" id="PF00654">
    <property type="entry name" value="Voltage_CLC"/>
    <property type="match status" value="1"/>
</dbReference>
<evidence type="ECO:0000256" key="11">
    <source>
        <dbReference type="ARBA" id="ARBA00023136"/>
    </source>
</evidence>
<dbReference type="GO" id="GO:0005247">
    <property type="term" value="F:voltage-gated chloride channel activity"/>
    <property type="evidence" value="ECO:0007669"/>
    <property type="project" value="InterPro"/>
</dbReference>
<feature type="transmembrane region" description="Helical" evidence="21">
    <location>
        <begin position="522"/>
        <end position="539"/>
    </location>
</feature>
<evidence type="ECO:0000256" key="6">
    <source>
        <dbReference type="ARBA" id="ARBA00022737"/>
    </source>
</evidence>
<dbReference type="PANTHER" id="PTHR45720">
    <property type="entry name" value="CHLORIDE CHANNEL PROTEIN 2"/>
    <property type="match status" value="1"/>
</dbReference>
<evidence type="ECO:0000256" key="13">
    <source>
        <dbReference type="ARBA" id="ARBA00023214"/>
    </source>
</evidence>
<accession>A0A8C6H652</accession>
<evidence type="ECO:0000256" key="16">
    <source>
        <dbReference type="ARBA" id="ARBA00024167"/>
    </source>
</evidence>
<dbReference type="Gene3D" id="3.10.580.10">
    <property type="entry name" value="CBS-domain"/>
    <property type="match status" value="1"/>
</dbReference>
<evidence type="ECO:0000256" key="5">
    <source>
        <dbReference type="ARBA" id="ARBA00022723"/>
    </source>
</evidence>
<feature type="transmembrane region" description="Helical" evidence="21">
    <location>
        <begin position="309"/>
        <end position="329"/>
    </location>
</feature>
<comment type="caution">
    <text evidence="21">Lacks conserved residue(s) required for the propagation of feature annotation.</text>
</comment>
<dbReference type="GO" id="GO:0072053">
    <property type="term" value="P:renal inner medulla development"/>
    <property type="evidence" value="ECO:0007669"/>
    <property type="project" value="Ensembl"/>
</dbReference>
<evidence type="ECO:0000256" key="2">
    <source>
        <dbReference type="ARBA" id="ARBA00022448"/>
    </source>
</evidence>
<dbReference type="Pfam" id="PF00571">
    <property type="entry name" value="CBS"/>
    <property type="match status" value="1"/>
</dbReference>
<dbReference type="InterPro" id="IPR002250">
    <property type="entry name" value="Cl_channel-K"/>
</dbReference>
<keyword evidence="6" id="KW-0677">Repeat</keyword>
<keyword evidence="8 21" id="KW-1133">Transmembrane helix</keyword>
<dbReference type="FunFam" id="3.10.580.10:FF:000028">
    <property type="entry name" value="Chloride channel protein"/>
    <property type="match status" value="1"/>
</dbReference>
<dbReference type="Gene3D" id="1.10.3080.10">
    <property type="entry name" value="Clc chloride channel"/>
    <property type="match status" value="1"/>
</dbReference>
<feature type="transmembrane region" description="Helical" evidence="21">
    <location>
        <begin position="354"/>
        <end position="371"/>
    </location>
</feature>
<evidence type="ECO:0000256" key="9">
    <source>
        <dbReference type="ARBA" id="ARBA00023065"/>
    </source>
</evidence>
<dbReference type="CDD" id="cd04591">
    <property type="entry name" value="CBS_pair_voltage-gated_CLC_euk_bac"/>
    <property type="match status" value="1"/>
</dbReference>
<keyword evidence="5" id="KW-0479">Metal-binding</keyword>
<evidence type="ECO:0000256" key="1">
    <source>
        <dbReference type="ARBA" id="ARBA00004554"/>
    </source>
</evidence>
<dbReference type="PROSITE" id="PS51371">
    <property type="entry name" value="CBS"/>
    <property type="match status" value="1"/>
</dbReference>
<comment type="catalytic activity">
    <reaction evidence="18">
        <text>bromide(in) = bromide(out)</text>
        <dbReference type="Rhea" id="RHEA:75383"/>
        <dbReference type="ChEBI" id="CHEBI:15858"/>
    </reaction>
</comment>
<dbReference type="PRINTS" id="PR00762">
    <property type="entry name" value="CLCHANNEL"/>
</dbReference>
<dbReference type="GO" id="GO:0016323">
    <property type="term" value="C:basolateral plasma membrane"/>
    <property type="evidence" value="ECO:0007669"/>
    <property type="project" value="UniProtKB-SubCell"/>
</dbReference>
<evidence type="ECO:0000313" key="23">
    <source>
        <dbReference type="Ensembl" id="ENSMSIP00000016335.1"/>
    </source>
</evidence>
<comment type="subcellular location">
    <subcellularLocation>
        <location evidence="1">Basolateral cell membrane</location>
        <topology evidence="1">Multi-pass membrane protein</topology>
    </subcellularLocation>
    <subcellularLocation>
        <location evidence="21">Membrane</location>
        <topology evidence="21">Multi-pass membrane protein</topology>
    </subcellularLocation>
</comment>
<dbReference type="PANTHER" id="PTHR45720:SF3">
    <property type="entry name" value="CHLORIDE CHANNEL PROTEIN CLC-KB"/>
    <property type="match status" value="1"/>
</dbReference>
<organism evidence="23 24">
    <name type="scientific">Mus spicilegus</name>
    <name type="common">Mound-building mouse</name>
    <dbReference type="NCBI Taxonomy" id="10103"/>
    <lineage>
        <taxon>Eukaryota</taxon>
        <taxon>Metazoa</taxon>
        <taxon>Chordata</taxon>
        <taxon>Craniata</taxon>
        <taxon>Vertebrata</taxon>
        <taxon>Euteleostomi</taxon>
        <taxon>Mammalia</taxon>
        <taxon>Eutheria</taxon>
        <taxon>Euarchontoglires</taxon>
        <taxon>Glires</taxon>
        <taxon>Rodentia</taxon>
        <taxon>Myomorpha</taxon>
        <taxon>Muroidea</taxon>
        <taxon>Muridae</taxon>
        <taxon>Murinae</taxon>
        <taxon>Mus</taxon>
        <taxon>Mus</taxon>
    </lineage>
</organism>
<comment type="similarity">
    <text evidence="21">Belongs to the chloride channel (TC 2.A.49) family.</text>
</comment>
<comment type="catalytic activity">
    <reaction evidence="16">
        <text>chloride(in) = chloride(out)</text>
        <dbReference type="Rhea" id="RHEA:29823"/>
        <dbReference type="ChEBI" id="CHEBI:17996"/>
    </reaction>
</comment>
<dbReference type="InterPro" id="IPR001807">
    <property type="entry name" value="ClC"/>
</dbReference>